<comment type="caution">
    <text evidence="1">The sequence shown here is derived from an EMBL/GenBank/DDBJ whole genome shotgun (WGS) entry which is preliminary data.</text>
</comment>
<protein>
    <submittedName>
        <fullName evidence="1">Uncharacterized protein</fullName>
    </submittedName>
</protein>
<gene>
    <name evidence="1" type="ORF">GBAR_LOCUS3518</name>
</gene>
<evidence type="ECO:0000313" key="2">
    <source>
        <dbReference type="Proteomes" id="UP001174909"/>
    </source>
</evidence>
<name>A0AA35R4G3_GEOBA</name>
<reference evidence="1" key="1">
    <citation type="submission" date="2023-03" db="EMBL/GenBank/DDBJ databases">
        <authorList>
            <person name="Steffen K."/>
            <person name="Cardenas P."/>
        </authorList>
    </citation>
    <scope>NUCLEOTIDE SEQUENCE</scope>
</reference>
<proteinExistence type="predicted"/>
<dbReference type="Proteomes" id="UP001174909">
    <property type="component" value="Unassembled WGS sequence"/>
</dbReference>
<dbReference type="EMBL" id="CASHTH010000500">
    <property type="protein sequence ID" value="CAI8002969.1"/>
    <property type="molecule type" value="Genomic_DNA"/>
</dbReference>
<evidence type="ECO:0000313" key="1">
    <source>
        <dbReference type="EMBL" id="CAI8002969.1"/>
    </source>
</evidence>
<dbReference type="AlphaFoldDB" id="A0AA35R4G3"/>
<sequence length="45" mass="5253">LVQCLIQKLPVSDQVQRKSGLREVCSRNIGWRQPIREGPHVSRER</sequence>
<feature type="non-terminal residue" evidence="1">
    <location>
        <position position="1"/>
    </location>
</feature>
<organism evidence="1 2">
    <name type="scientific">Geodia barretti</name>
    <name type="common">Barrett's horny sponge</name>
    <dbReference type="NCBI Taxonomy" id="519541"/>
    <lineage>
        <taxon>Eukaryota</taxon>
        <taxon>Metazoa</taxon>
        <taxon>Porifera</taxon>
        <taxon>Demospongiae</taxon>
        <taxon>Heteroscleromorpha</taxon>
        <taxon>Tetractinellida</taxon>
        <taxon>Astrophorina</taxon>
        <taxon>Geodiidae</taxon>
        <taxon>Geodia</taxon>
    </lineage>
</organism>
<keyword evidence="2" id="KW-1185">Reference proteome</keyword>
<accession>A0AA35R4G3</accession>